<dbReference type="GO" id="GO:0004124">
    <property type="term" value="F:cysteine synthase activity"/>
    <property type="evidence" value="ECO:0007669"/>
    <property type="project" value="TreeGrafter"/>
</dbReference>
<feature type="modified residue" description="N6-(pyridoxal phosphate)lysine" evidence="5">
    <location>
        <position position="205"/>
    </location>
</feature>
<evidence type="ECO:0000256" key="3">
    <source>
        <dbReference type="ARBA" id="ARBA00022679"/>
    </source>
</evidence>
<reference evidence="8 9" key="1">
    <citation type="submission" date="2018-06" db="EMBL/GenBank/DDBJ databases">
        <authorList>
            <consortium name="Pathogen Informatics"/>
            <person name="Doyle S."/>
        </authorList>
    </citation>
    <scope>NUCLEOTIDE SEQUENCE [LARGE SCALE GENOMIC DNA]</scope>
    <source>
        <strain evidence="8 9">NCTC11997</strain>
    </source>
</reference>
<comment type="cofactor">
    <cofactor evidence="1 6">
        <name>pyridoxal 5'-phosphate</name>
        <dbReference type="ChEBI" id="CHEBI:597326"/>
    </cofactor>
</comment>
<keyword evidence="4 5" id="KW-0663">Pyridoxal phosphate</keyword>
<dbReference type="SUPFAM" id="SSF53383">
    <property type="entry name" value="PLP-dependent transferases"/>
    <property type="match status" value="1"/>
</dbReference>
<gene>
    <name evidence="8" type="primary">metB</name>
    <name evidence="7" type="ORF">I6G29_11540</name>
    <name evidence="8" type="ORF">NCTC11997_02376</name>
</gene>
<dbReference type="GO" id="GO:0071269">
    <property type="term" value="P:L-homocysteine biosynthetic process"/>
    <property type="evidence" value="ECO:0007669"/>
    <property type="project" value="TreeGrafter"/>
</dbReference>
<dbReference type="InterPro" id="IPR015424">
    <property type="entry name" value="PyrdxlP-dep_Trfase"/>
</dbReference>
<dbReference type="AlphaFoldDB" id="A0A378XJL0"/>
<dbReference type="FunFam" id="3.40.640.10:FF:000046">
    <property type="entry name" value="Cystathionine gamma-lyase"/>
    <property type="match status" value="1"/>
</dbReference>
<evidence type="ECO:0000256" key="6">
    <source>
        <dbReference type="RuleBase" id="RU362118"/>
    </source>
</evidence>
<dbReference type="InterPro" id="IPR006235">
    <property type="entry name" value="OAc-hSer/O-AcSer_sulfhydrylase"/>
</dbReference>
<dbReference type="NCBIfam" id="NF004609">
    <property type="entry name" value="PRK05939.1"/>
    <property type="match status" value="1"/>
</dbReference>
<dbReference type="GO" id="GO:0019346">
    <property type="term" value="P:transsulfuration"/>
    <property type="evidence" value="ECO:0007669"/>
    <property type="project" value="InterPro"/>
</dbReference>
<evidence type="ECO:0000256" key="1">
    <source>
        <dbReference type="ARBA" id="ARBA00001933"/>
    </source>
</evidence>
<keyword evidence="10" id="KW-1185">Reference proteome</keyword>
<dbReference type="PANTHER" id="PTHR43797:SF2">
    <property type="entry name" value="HOMOCYSTEINE_CYSTEINE SYNTHASE"/>
    <property type="match status" value="1"/>
</dbReference>
<accession>A0A378XJL0</accession>
<dbReference type="Gene3D" id="3.90.1150.10">
    <property type="entry name" value="Aspartate Aminotransferase, domain 1"/>
    <property type="match status" value="1"/>
</dbReference>
<evidence type="ECO:0000313" key="8">
    <source>
        <dbReference type="EMBL" id="SUA57408.1"/>
    </source>
</evidence>
<evidence type="ECO:0000313" key="10">
    <source>
        <dbReference type="Proteomes" id="UP000594903"/>
    </source>
</evidence>
<evidence type="ECO:0000313" key="9">
    <source>
        <dbReference type="Proteomes" id="UP000254603"/>
    </source>
</evidence>
<dbReference type="GO" id="GO:0003962">
    <property type="term" value="F:cystathionine gamma-synthase activity"/>
    <property type="evidence" value="ECO:0007669"/>
    <property type="project" value="UniProtKB-EC"/>
</dbReference>
<sequence>MEEYGLTTQLVHAERRQGVENGAVHKPIYTSSQYAYDDANDLVAVFQGRPGFSYARQGTPTTAALEKTIDQMEGGVGTCSFATGMAALTAIFYTLLKAGDHIISSQFIFGNTNSLLMNLARLGVEVTQVDARDIEQVRAAIRPNTRMVFMETIANPGTQLVDLAAIGELCEEQQLLYVLDNTMTTPYLLKGKEVKAGLVMNSLSKIICGHANALGGAVTNTGLFDWSHYPNIYEDYQSGDAKNWGLLQIRKKGLRDMGATLSADAAQRIAIGAETFEMRMERSCANALALATFLEQHPGVVSVSYPGLASHPQHERAKALFADRGFGSLLAFELQPQIDCIDFLNRLNIVLLATHLGDTRTLSLPVAKTIYHEMGPEKRRMMGIADGLLRVSLGIENENDLIGDFAQALNYYI</sequence>
<dbReference type="PIRSF" id="PIRSF001434">
    <property type="entry name" value="CGS"/>
    <property type="match status" value="1"/>
</dbReference>
<reference evidence="7 10" key="2">
    <citation type="submission" date="2020-12" db="EMBL/GenBank/DDBJ databases">
        <title>FDA dAtabase for Regulatory Grade micrObial Sequences (FDA-ARGOS): Supporting development and validation of Infectious Disease Dx tests.</title>
        <authorList>
            <person name="Sproer C."/>
            <person name="Gronow S."/>
            <person name="Severitt S."/>
            <person name="Schroder I."/>
            <person name="Tallon L."/>
            <person name="Sadzewicz L."/>
            <person name="Zhao X."/>
            <person name="Boylan J."/>
            <person name="Ott S."/>
            <person name="Bowen H."/>
            <person name="Vavikolanu K."/>
            <person name="Mehta A."/>
            <person name="Aluvathingal J."/>
            <person name="Nadendla S."/>
            <person name="Lowell S."/>
            <person name="Myers T."/>
            <person name="Yan Y."/>
            <person name="Sichtig H."/>
        </authorList>
    </citation>
    <scope>NUCLEOTIDE SEQUENCE [LARGE SCALE GENOMIC DNA]</scope>
    <source>
        <strain evidence="7 10">FDAARGOS_872</strain>
    </source>
</reference>
<dbReference type="Proteomes" id="UP000594903">
    <property type="component" value="Chromosome"/>
</dbReference>
<dbReference type="Pfam" id="PF01053">
    <property type="entry name" value="Cys_Met_Meta_PP"/>
    <property type="match status" value="1"/>
</dbReference>
<dbReference type="GO" id="GO:0030170">
    <property type="term" value="F:pyridoxal phosphate binding"/>
    <property type="evidence" value="ECO:0007669"/>
    <property type="project" value="InterPro"/>
</dbReference>
<dbReference type="Proteomes" id="UP000254603">
    <property type="component" value="Unassembled WGS sequence"/>
</dbReference>
<dbReference type="InterPro" id="IPR000277">
    <property type="entry name" value="Cys/Met-Metab_PyrdxlP-dep_enz"/>
</dbReference>
<evidence type="ECO:0000256" key="4">
    <source>
        <dbReference type="ARBA" id="ARBA00022898"/>
    </source>
</evidence>
<evidence type="ECO:0000256" key="2">
    <source>
        <dbReference type="ARBA" id="ARBA00009077"/>
    </source>
</evidence>
<dbReference type="STRING" id="1122619.GCA_000373745_00313"/>
<dbReference type="OrthoDB" id="9805807at2"/>
<protein>
    <submittedName>
        <fullName evidence="7 8">Cystathionine gamma-synthase</fullName>
        <ecNumber evidence="8">2.5.1.48</ecNumber>
    </submittedName>
</protein>
<dbReference type="Gene3D" id="3.40.640.10">
    <property type="entry name" value="Type I PLP-dependent aspartate aminotransferase-like (Major domain)"/>
    <property type="match status" value="1"/>
</dbReference>
<dbReference type="GO" id="GO:0003961">
    <property type="term" value="F:O-acetylhomoserine aminocarboxypropyltransferase activity"/>
    <property type="evidence" value="ECO:0007669"/>
    <property type="project" value="TreeGrafter"/>
</dbReference>
<evidence type="ECO:0000256" key="5">
    <source>
        <dbReference type="PIRSR" id="PIRSR001434-2"/>
    </source>
</evidence>
<comment type="similarity">
    <text evidence="2 6">Belongs to the trans-sulfuration enzymes family.</text>
</comment>
<dbReference type="PANTHER" id="PTHR43797">
    <property type="entry name" value="HOMOCYSTEINE/CYSTEINE SYNTHASE"/>
    <property type="match status" value="1"/>
</dbReference>
<dbReference type="EMBL" id="CP065725">
    <property type="protein sequence ID" value="QPT39745.1"/>
    <property type="molecule type" value="Genomic_DNA"/>
</dbReference>
<dbReference type="GO" id="GO:0006535">
    <property type="term" value="P:cysteine biosynthetic process from serine"/>
    <property type="evidence" value="ECO:0007669"/>
    <property type="project" value="TreeGrafter"/>
</dbReference>
<name>A0A378XJL0_9BURK</name>
<dbReference type="InterPro" id="IPR015421">
    <property type="entry name" value="PyrdxlP-dep_Trfase_major"/>
</dbReference>
<dbReference type="EMBL" id="UGSB01000001">
    <property type="protein sequence ID" value="SUA57408.1"/>
    <property type="molecule type" value="Genomic_DNA"/>
</dbReference>
<dbReference type="InterPro" id="IPR015422">
    <property type="entry name" value="PyrdxlP-dep_Trfase_small"/>
</dbReference>
<keyword evidence="3 8" id="KW-0808">Transferase</keyword>
<dbReference type="EC" id="2.5.1.48" evidence="8"/>
<proteinExistence type="inferred from homology"/>
<evidence type="ECO:0000313" key="7">
    <source>
        <dbReference type="EMBL" id="QPT39745.1"/>
    </source>
</evidence>
<dbReference type="RefSeq" id="WP_018573490.1">
    <property type="nucleotide sequence ID" value="NZ_CP065725.1"/>
</dbReference>
<organism evidence="8 9">
    <name type="scientific">Oligella ureolytica</name>
    <dbReference type="NCBI Taxonomy" id="90244"/>
    <lineage>
        <taxon>Bacteria</taxon>
        <taxon>Pseudomonadati</taxon>
        <taxon>Pseudomonadota</taxon>
        <taxon>Betaproteobacteria</taxon>
        <taxon>Burkholderiales</taxon>
        <taxon>Alcaligenaceae</taxon>
        <taxon>Oligella</taxon>
    </lineage>
</organism>
<dbReference type="GO" id="GO:0005737">
    <property type="term" value="C:cytoplasm"/>
    <property type="evidence" value="ECO:0007669"/>
    <property type="project" value="TreeGrafter"/>
</dbReference>